<name>A0ABS8WUG4_DATST</name>
<gene>
    <name evidence="2" type="ORF">HAX54_003667</name>
</gene>
<reference evidence="2 3" key="1">
    <citation type="journal article" date="2021" name="BMC Genomics">
        <title>Datura genome reveals duplications of psychoactive alkaloid biosynthetic genes and high mutation rate following tissue culture.</title>
        <authorList>
            <person name="Rajewski A."/>
            <person name="Carter-House D."/>
            <person name="Stajich J."/>
            <person name="Litt A."/>
        </authorList>
    </citation>
    <scope>NUCLEOTIDE SEQUENCE [LARGE SCALE GENOMIC DNA]</scope>
    <source>
        <strain evidence="2">AR-01</strain>
    </source>
</reference>
<keyword evidence="3" id="KW-1185">Reference proteome</keyword>
<dbReference type="EMBL" id="JACEIK010011685">
    <property type="protein sequence ID" value="MCE3215833.1"/>
    <property type="molecule type" value="Genomic_DNA"/>
</dbReference>
<evidence type="ECO:0000313" key="2">
    <source>
        <dbReference type="EMBL" id="MCE3215833.1"/>
    </source>
</evidence>
<organism evidence="2 3">
    <name type="scientific">Datura stramonium</name>
    <name type="common">Jimsonweed</name>
    <name type="synonym">Common thornapple</name>
    <dbReference type="NCBI Taxonomy" id="4076"/>
    <lineage>
        <taxon>Eukaryota</taxon>
        <taxon>Viridiplantae</taxon>
        <taxon>Streptophyta</taxon>
        <taxon>Embryophyta</taxon>
        <taxon>Tracheophyta</taxon>
        <taxon>Spermatophyta</taxon>
        <taxon>Magnoliopsida</taxon>
        <taxon>eudicotyledons</taxon>
        <taxon>Gunneridae</taxon>
        <taxon>Pentapetalae</taxon>
        <taxon>asterids</taxon>
        <taxon>lamiids</taxon>
        <taxon>Solanales</taxon>
        <taxon>Solanaceae</taxon>
        <taxon>Solanoideae</taxon>
        <taxon>Datureae</taxon>
        <taxon>Datura</taxon>
    </lineage>
</organism>
<sequence>MGVEDVLTKESARLGEARPHGPARRDATALQHRELRDARQPCSVGSCTTWLPCSVGSCTMRLPCSVGSCPTCTAMFCERKRSKSCSKIKRDHKASQKVKTQKKVEKKVKNNEVRIADAKMWTVDPLHFRLGVPSKQGCIRTELSIQNICNRGQDIDHSSTTAVAKAQQML</sequence>
<evidence type="ECO:0000313" key="3">
    <source>
        <dbReference type="Proteomes" id="UP000823775"/>
    </source>
</evidence>
<protein>
    <submittedName>
        <fullName evidence="2">Uncharacterized protein</fullName>
    </submittedName>
</protein>
<comment type="caution">
    <text evidence="2">The sequence shown here is derived from an EMBL/GenBank/DDBJ whole genome shotgun (WGS) entry which is preliminary data.</text>
</comment>
<dbReference type="Proteomes" id="UP000823775">
    <property type="component" value="Unassembled WGS sequence"/>
</dbReference>
<proteinExistence type="predicted"/>
<accession>A0ABS8WUG4</accession>
<evidence type="ECO:0000256" key="1">
    <source>
        <dbReference type="SAM" id="MobiDB-lite"/>
    </source>
</evidence>
<feature type="region of interest" description="Disordered" evidence="1">
    <location>
        <begin position="1"/>
        <end position="28"/>
    </location>
</feature>